<dbReference type="EMBL" id="JACHXD010000019">
    <property type="protein sequence ID" value="MBB3121766.1"/>
    <property type="molecule type" value="Genomic_DNA"/>
</dbReference>
<feature type="domain" description="CheW-like" evidence="1">
    <location>
        <begin position="10"/>
        <end position="148"/>
    </location>
</feature>
<dbReference type="SUPFAM" id="SSF50341">
    <property type="entry name" value="CheW-like"/>
    <property type="match status" value="1"/>
</dbReference>
<dbReference type="Gene3D" id="2.30.30.40">
    <property type="entry name" value="SH3 Domains"/>
    <property type="match status" value="1"/>
</dbReference>
<evidence type="ECO:0000313" key="2">
    <source>
        <dbReference type="EMBL" id="MBB3121766.1"/>
    </source>
</evidence>
<keyword evidence="3" id="KW-1185">Reference proteome</keyword>
<dbReference type="Proteomes" id="UP000541535">
    <property type="component" value="Unassembled WGS sequence"/>
</dbReference>
<dbReference type="InterPro" id="IPR039315">
    <property type="entry name" value="CheW"/>
</dbReference>
<dbReference type="InterPro" id="IPR002545">
    <property type="entry name" value="CheW-lke_dom"/>
</dbReference>
<name>A0A7W5BF62_9BURK</name>
<comment type="caution">
    <text evidence="2">The sequence shown here is derived from an EMBL/GenBank/DDBJ whole genome shotgun (WGS) entry which is preliminary data.</text>
</comment>
<dbReference type="AlphaFoldDB" id="A0A7W5BF62"/>
<evidence type="ECO:0000259" key="1">
    <source>
        <dbReference type="PROSITE" id="PS50851"/>
    </source>
</evidence>
<dbReference type="GO" id="GO:0005829">
    <property type="term" value="C:cytosol"/>
    <property type="evidence" value="ECO:0007669"/>
    <property type="project" value="TreeGrafter"/>
</dbReference>
<evidence type="ECO:0000313" key="3">
    <source>
        <dbReference type="Proteomes" id="UP000541535"/>
    </source>
</evidence>
<dbReference type="Gene3D" id="2.40.50.180">
    <property type="entry name" value="CheA-289, Domain 4"/>
    <property type="match status" value="1"/>
</dbReference>
<accession>A0A7W5BF62</accession>
<protein>
    <submittedName>
        <fullName evidence="2">Purine-binding chemotaxis protein CheW</fullName>
    </submittedName>
</protein>
<dbReference type="Pfam" id="PF01584">
    <property type="entry name" value="CheW"/>
    <property type="match status" value="1"/>
</dbReference>
<proteinExistence type="predicted"/>
<dbReference type="InterPro" id="IPR036061">
    <property type="entry name" value="CheW-like_dom_sf"/>
</dbReference>
<dbReference type="SMART" id="SM00260">
    <property type="entry name" value="CheW"/>
    <property type="match status" value="1"/>
</dbReference>
<dbReference type="GO" id="GO:0007165">
    <property type="term" value="P:signal transduction"/>
    <property type="evidence" value="ECO:0007669"/>
    <property type="project" value="InterPro"/>
</dbReference>
<dbReference type="PANTHER" id="PTHR22617">
    <property type="entry name" value="CHEMOTAXIS SENSOR HISTIDINE KINASE-RELATED"/>
    <property type="match status" value="1"/>
</dbReference>
<dbReference type="PANTHER" id="PTHR22617:SF23">
    <property type="entry name" value="CHEMOTAXIS PROTEIN CHEW"/>
    <property type="match status" value="1"/>
</dbReference>
<dbReference type="GO" id="GO:0006935">
    <property type="term" value="P:chemotaxis"/>
    <property type="evidence" value="ECO:0007669"/>
    <property type="project" value="InterPro"/>
</dbReference>
<dbReference type="PROSITE" id="PS50851">
    <property type="entry name" value="CHEW"/>
    <property type="match status" value="1"/>
</dbReference>
<organism evidence="2 3">
    <name type="scientific">Pseudoduganella violacea</name>
    <dbReference type="NCBI Taxonomy" id="1715466"/>
    <lineage>
        <taxon>Bacteria</taxon>
        <taxon>Pseudomonadati</taxon>
        <taxon>Pseudomonadota</taxon>
        <taxon>Betaproteobacteria</taxon>
        <taxon>Burkholderiales</taxon>
        <taxon>Oxalobacteraceae</taxon>
        <taxon>Telluria group</taxon>
        <taxon>Pseudoduganella</taxon>
    </lineage>
</organism>
<sequence length="158" mass="16589">MLMASHSGSSDTVLLCRSGSRLYALPLANVRETMRALPVDPMPAMPEFLLGLSLIRGTAVPVLDCAKLARSETSTAPSRYVTLALGERQAALAVDAVLGVRTLSTIVMAEAAPLLDDAGHAPVQKIAALDAELLMVLQAARLIPESLWEAVASQEEGA</sequence>
<reference evidence="2 3" key="1">
    <citation type="submission" date="2020-08" db="EMBL/GenBank/DDBJ databases">
        <title>Genomic Encyclopedia of Type Strains, Phase III (KMG-III): the genomes of soil and plant-associated and newly described type strains.</title>
        <authorList>
            <person name="Whitman W."/>
        </authorList>
    </citation>
    <scope>NUCLEOTIDE SEQUENCE [LARGE SCALE GENOMIC DNA]</scope>
    <source>
        <strain evidence="2 3">CECT 8897</strain>
    </source>
</reference>
<gene>
    <name evidence="2" type="ORF">FHS03_004858</name>
</gene>